<reference evidence="4" key="1">
    <citation type="submission" date="2015-05" db="EMBL/GenBank/DDBJ databases">
        <title>Draft genome of Nitrosomonas communis strain Nm2.</title>
        <authorList>
            <person name="Kozlowski J.A."/>
            <person name="Kits K.D."/>
            <person name="Stein L.Y."/>
        </authorList>
    </citation>
    <scope>NUCLEOTIDE SEQUENCE [LARGE SCALE GENOMIC DNA]</scope>
    <source>
        <strain evidence="4">Nm2</strain>
    </source>
</reference>
<keyword evidence="4" id="KW-1185">Reference proteome</keyword>
<proteinExistence type="predicted"/>
<reference evidence="3 5" key="3">
    <citation type="submission" date="2019-07" db="EMBL/GenBank/DDBJ databases">
        <title>Active sludge and wastewater microbial communities from Klosterneuburg, Austria.</title>
        <authorList>
            <person name="Wagner M."/>
        </authorList>
    </citation>
    <scope>NUCLEOTIDE SEQUENCE [LARGE SCALE GENOMIC DNA]</scope>
    <source>
        <strain evidence="3 5">Nm2</strain>
    </source>
</reference>
<dbReference type="InterPro" id="IPR005624">
    <property type="entry name" value="PduO/GlcC-like"/>
</dbReference>
<dbReference type="EMBL" id="VNHT01000032">
    <property type="protein sequence ID" value="TYP86357.1"/>
    <property type="molecule type" value="Genomic_DNA"/>
</dbReference>
<dbReference type="Proteomes" id="UP000324176">
    <property type="component" value="Unassembled WGS sequence"/>
</dbReference>
<feature type="chain" id="PRO_5035990349" evidence="1">
    <location>
        <begin position="24"/>
        <end position="164"/>
    </location>
</feature>
<evidence type="ECO:0000313" key="3">
    <source>
        <dbReference type="EMBL" id="TYP86357.1"/>
    </source>
</evidence>
<feature type="signal peptide" evidence="1">
    <location>
        <begin position="1"/>
        <end position="23"/>
    </location>
</feature>
<keyword evidence="1" id="KW-0732">Signal</keyword>
<dbReference type="KEGG" id="nco:AAW31_12190"/>
<dbReference type="EMBL" id="CP011451">
    <property type="protein sequence ID" value="AKH38386.1"/>
    <property type="molecule type" value="Genomic_DNA"/>
</dbReference>
<dbReference type="Gene3D" id="3.30.450.150">
    <property type="entry name" value="Haem-degrading domain"/>
    <property type="match status" value="1"/>
</dbReference>
<gene>
    <name evidence="2" type="ORF">AAW31_12190</name>
    <name evidence="3" type="ORF">BCL69_103235</name>
</gene>
<dbReference type="Pfam" id="PF03928">
    <property type="entry name" value="HbpS-like"/>
    <property type="match status" value="1"/>
</dbReference>
<accession>A0A0F7KG17</accession>
<dbReference type="SUPFAM" id="SSF143744">
    <property type="entry name" value="GlcG-like"/>
    <property type="match status" value="1"/>
</dbReference>
<dbReference type="Proteomes" id="UP000034156">
    <property type="component" value="Chromosome"/>
</dbReference>
<protein>
    <submittedName>
        <fullName evidence="3">Uncharacterized protein GlcG (DUF336 family)</fullName>
    </submittedName>
</protein>
<name>A0A0F7KG17_9PROT</name>
<dbReference type="RefSeq" id="WP_046850432.1">
    <property type="nucleotide sequence ID" value="NZ_CBDIPD010000079.1"/>
</dbReference>
<sequence>MYKIKLRFLFILLLSGFSITAYAIQEQKPFLSLSLANKIVTAAMQQCERDGFQVSVAVVDKSGVIRAQVRMDNAGAHTIESSFRKAYTSASLKLPTSKLAQIAAKDSELQGLHHMANNILLLGGGLPIKINGEVVGGIGVGGAPGTSFDETCAEAGLKSMQESK</sequence>
<dbReference type="AlphaFoldDB" id="A0A0F7KG17"/>
<evidence type="ECO:0000313" key="5">
    <source>
        <dbReference type="Proteomes" id="UP000324176"/>
    </source>
</evidence>
<dbReference type="PANTHER" id="PTHR34309">
    <property type="entry name" value="SLR1406 PROTEIN"/>
    <property type="match status" value="1"/>
</dbReference>
<dbReference type="PATRIC" id="fig|44574.3.peg.2958"/>
<reference evidence="2 4" key="2">
    <citation type="journal article" date="2016" name="Genome Announc.">
        <title>Genome Sequence of Nitrosomonas communis Strain Nm2, a Mesophilic Ammonia-Oxidizing Bacterium Isolated from Mediterranean Soil.</title>
        <authorList>
            <person name="Kozlowski J.A."/>
            <person name="Kits K.D."/>
            <person name="Stein L.Y."/>
        </authorList>
    </citation>
    <scope>NUCLEOTIDE SEQUENCE [LARGE SCALE GENOMIC DNA]</scope>
    <source>
        <strain evidence="2 4">Nm2</strain>
    </source>
</reference>
<evidence type="ECO:0000256" key="1">
    <source>
        <dbReference type="SAM" id="SignalP"/>
    </source>
</evidence>
<evidence type="ECO:0000313" key="2">
    <source>
        <dbReference type="EMBL" id="AKH38386.1"/>
    </source>
</evidence>
<dbReference type="InterPro" id="IPR052517">
    <property type="entry name" value="GlcG_carb_metab_protein"/>
</dbReference>
<dbReference type="PANTHER" id="PTHR34309:SF10">
    <property type="entry name" value="SLR1406 PROTEIN"/>
    <property type="match status" value="1"/>
</dbReference>
<dbReference type="InterPro" id="IPR038084">
    <property type="entry name" value="PduO/GlcC-like_sf"/>
</dbReference>
<organism evidence="2 4">
    <name type="scientific">Nitrosomonas communis</name>
    <dbReference type="NCBI Taxonomy" id="44574"/>
    <lineage>
        <taxon>Bacteria</taxon>
        <taxon>Pseudomonadati</taxon>
        <taxon>Pseudomonadota</taxon>
        <taxon>Betaproteobacteria</taxon>
        <taxon>Nitrosomonadales</taxon>
        <taxon>Nitrosomonadaceae</taxon>
        <taxon>Nitrosomonas</taxon>
    </lineage>
</organism>
<evidence type="ECO:0000313" key="4">
    <source>
        <dbReference type="Proteomes" id="UP000034156"/>
    </source>
</evidence>
<dbReference type="OrthoDB" id="70242at2"/>